<feature type="compositionally biased region" description="Basic and acidic residues" evidence="8">
    <location>
        <begin position="430"/>
        <end position="449"/>
    </location>
</feature>
<evidence type="ECO:0000256" key="8">
    <source>
        <dbReference type="SAM" id="MobiDB-lite"/>
    </source>
</evidence>
<dbReference type="EMBL" id="DF973146">
    <property type="protein sequence ID" value="GAU14718.1"/>
    <property type="molecule type" value="Genomic_DNA"/>
</dbReference>
<dbReference type="Proteomes" id="UP000242715">
    <property type="component" value="Unassembled WGS sequence"/>
</dbReference>
<dbReference type="PANTHER" id="PTHR31246:SF31">
    <property type="entry name" value="MYOSIN II HEAVY CHAIN FAMILY PROTEIN"/>
    <property type="match status" value="1"/>
</dbReference>
<dbReference type="InterPro" id="IPR009768">
    <property type="entry name" value="MAP70"/>
</dbReference>
<organism evidence="9 10">
    <name type="scientific">Trifolium subterraneum</name>
    <name type="common">Subterranean clover</name>
    <dbReference type="NCBI Taxonomy" id="3900"/>
    <lineage>
        <taxon>Eukaryota</taxon>
        <taxon>Viridiplantae</taxon>
        <taxon>Streptophyta</taxon>
        <taxon>Embryophyta</taxon>
        <taxon>Tracheophyta</taxon>
        <taxon>Spermatophyta</taxon>
        <taxon>Magnoliopsida</taxon>
        <taxon>eudicotyledons</taxon>
        <taxon>Gunneridae</taxon>
        <taxon>Pentapetalae</taxon>
        <taxon>rosids</taxon>
        <taxon>fabids</taxon>
        <taxon>Fabales</taxon>
        <taxon>Fabaceae</taxon>
        <taxon>Papilionoideae</taxon>
        <taxon>50 kb inversion clade</taxon>
        <taxon>NPAAA clade</taxon>
        <taxon>Hologalegina</taxon>
        <taxon>IRL clade</taxon>
        <taxon>Trifolieae</taxon>
        <taxon>Trifolium</taxon>
    </lineage>
</organism>
<proteinExistence type="inferred from homology"/>
<comment type="similarity">
    <text evidence="2">Belongs to the MAP70 family.</text>
</comment>
<evidence type="ECO:0000256" key="6">
    <source>
        <dbReference type="ARBA" id="ARBA00023212"/>
    </source>
</evidence>
<evidence type="ECO:0000256" key="4">
    <source>
        <dbReference type="ARBA" id="ARBA00022701"/>
    </source>
</evidence>
<dbReference type="GO" id="GO:0007010">
    <property type="term" value="P:cytoskeleton organization"/>
    <property type="evidence" value="ECO:0007669"/>
    <property type="project" value="InterPro"/>
</dbReference>
<gene>
    <name evidence="9" type="ORF">TSUD_203670</name>
</gene>
<keyword evidence="10" id="KW-1185">Reference proteome</keyword>
<dbReference type="GO" id="GO:0005874">
    <property type="term" value="C:microtubule"/>
    <property type="evidence" value="ECO:0007669"/>
    <property type="project" value="UniProtKB-KW"/>
</dbReference>
<dbReference type="GO" id="GO:0008017">
    <property type="term" value="F:microtubule binding"/>
    <property type="evidence" value="ECO:0007669"/>
    <property type="project" value="InterPro"/>
</dbReference>
<feature type="region of interest" description="Disordered" evidence="8">
    <location>
        <begin position="269"/>
        <end position="307"/>
    </location>
</feature>
<feature type="non-terminal residue" evidence="9">
    <location>
        <position position="1"/>
    </location>
</feature>
<sequence>GKGEMVRCEKQYGEEHPLVLSDPMVLEITRLQNQFKEKVKELATYQSEIKALKSTEALKDKAIVELRNDVSKLDEKLSITEDYLKQKNVEIKKLADEKKGALAAQYAAEATLRRVHANQKNEYSAPIDTVIAPLEAEIKMYRNEEENKILEKTLRQKIIEVEKLSHTIQELEEVILANGATANEEKRTLERELAIVKVSANRIANVVANDWKDENDKMQRLKEKLAISERTVKAESQLKEKLKVRLNTLEEGLKHFSSYPATSNVFSWSPKAEKSNIKGSLTTSGGARKRSTSQPRASSIGSPLFHQRNIKTNTNTVGGNLKQESPMKMKYASAENMLKKGIWTSRSKVADITGEKENEMQVNTDINLNNINAKTIVDEDEDFQSKKPNDSGSDDVVSGFLYDRLQKDMLIKKVDALIKAMDVEWKKMKREAAAREKEVSAIKPDDNRKNRNTNSSKRVMNER</sequence>
<protein>
    <submittedName>
        <fullName evidence="9">Uncharacterized protein</fullName>
    </submittedName>
</protein>
<dbReference type="Pfam" id="PF07058">
    <property type="entry name" value="MAP70"/>
    <property type="match status" value="2"/>
</dbReference>
<keyword evidence="6" id="KW-0206">Cytoskeleton</keyword>
<keyword evidence="4" id="KW-0493">Microtubule</keyword>
<feature type="region of interest" description="Disordered" evidence="8">
    <location>
        <begin position="430"/>
        <end position="463"/>
    </location>
</feature>
<evidence type="ECO:0000256" key="1">
    <source>
        <dbReference type="ARBA" id="ARBA00004245"/>
    </source>
</evidence>
<evidence type="ECO:0000256" key="5">
    <source>
        <dbReference type="ARBA" id="ARBA00023054"/>
    </source>
</evidence>
<keyword evidence="3" id="KW-0963">Cytoplasm</keyword>
<evidence type="ECO:0000256" key="3">
    <source>
        <dbReference type="ARBA" id="ARBA00022490"/>
    </source>
</evidence>
<feature type="coiled-coil region" evidence="7">
    <location>
        <begin position="28"/>
        <end position="55"/>
    </location>
</feature>
<name>A0A2Z6LLR0_TRISU</name>
<dbReference type="AlphaFoldDB" id="A0A2Z6LLR0"/>
<evidence type="ECO:0000256" key="7">
    <source>
        <dbReference type="SAM" id="Coils"/>
    </source>
</evidence>
<feature type="compositionally biased region" description="Low complexity" evidence="8">
    <location>
        <begin position="452"/>
        <end position="463"/>
    </location>
</feature>
<accession>A0A2Z6LLR0</accession>
<evidence type="ECO:0000256" key="2">
    <source>
        <dbReference type="ARBA" id="ARBA00008825"/>
    </source>
</evidence>
<evidence type="ECO:0000313" key="9">
    <source>
        <dbReference type="EMBL" id="GAU14718.1"/>
    </source>
</evidence>
<dbReference type="OrthoDB" id="1906253at2759"/>
<reference evidence="10" key="1">
    <citation type="journal article" date="2017" name="Front. Plant Sci.">
        <title>Climate Clever Clovers: New Paradigm to Reduce the Environmental Footprint of Ruminants by Breeding Low Methanogenic Forages Utilizing Haplotype Variation.</title>
        <authorList>
            <person name="Kaur P."/>
            <person name="Appels R."/>
            <person name="Bayer P.E."/>
            <person name="Keeble-Gagnere G."/>
            <person name="Wang J."/>
            <person name="Hirakawa H."/>
            <person name="Shirasawa K."/>
            <person name="Vercoe P."/>
            <person name="Stefanova K."/>
            <person name="Durmic Z."/>
            <person name="Nichols P."/>
            <person name="Revell C."/>
            <person name="Isobe S.N."/>
            <person name="Edwards D."/>
            <person name="Erskine W."/>
        </authorList>
    </citation>
    <scope>NUCLEOTIDE SEQUENCE [LARGE SCALE GENOMIC DNA]</scope>
    <source>
        <strain evidence="10">cv. Daliak</strain>
    </source>
</reference>
<dbReference type="PANTHER" id="PTHR31246">
    <property type="entry name" value="MICROTUBULE-ASSOCIATED PROTEIN 70-2"/>
    <property type="match status" value="1"/>
</dbReference>
<comment type="subcellular location">
    <subcellularLocation>
        <location evidence="1">Cytoplasm</location>
        <location evidence="1">Cytoskeleton</location>
    </subcellularLocation>
</comment>
<evidence type="ECO:0000313" key="10">
    <source>
        <dbReference type="Proteomes" id="UP000242715"/>
    </source>
</evidence>
<keyword evidence="5 7" id="KW-0175">Coiled coil</keyword>
<feature type="compositionally biased region" description="Polar residues" evidence="8">
    <location>
        <begin position="292"/>
        <end position="301"/>
    </location>
</feature>